<keyword evidence="2" id="KW-1185">Reference proteome</keyword>
<reference evidence="1 2" key="1">
    <citation type="journal article" date="2019" name="Emerg. Microbes Infect.">
        <title>Comprehensive subspecies identification of 175 nontuberculous mycobacteria species based on 7547 genomic profiles.</title>
        <authorList>
            <person name="Matsumoto Y."/>
            <person name="Kinjo T."/>
            <person name="Motooka D."/>
            <person name="Nabeya D."/>
            <person name="Jung N."/>
            <person name="Uechi K."/>
            <person name="Horii T."/>
            <person name="Iida T."/>
            <person name="Fujita J."/>
            <person name="Nakamura S."/>
        </authorList>
    </citation>
    <scope>NUCLEOTIDE SEQUENCE [LARGE SCALE GENOMIC DNA]</scope>
    <source>
        <strain evidence="1 2">JCM 17899</strain>
    </source>
</reference>
<dbReference type="InterPro" id="IPR029066">
    <property type="entry name" value="PLP-binding_barrel"/>
</dbReference>
<evidence type="ECO:0008006" key="3">
    <source>
        <dbReference type="Google" id="ProtNLM"/>
    </source>
</evidence>
<organism evidence="1 2">
    <name type="scientific">Mycolicibacterium sediminis</name>
    <dbReference type="NCBI Taxonomy" id="1286180"/>
    <lineage>
        <taxon>Bacteria</taxon>
        <taxon>Bacillati</taxon>
        <taxon>Actinomycetota</taxon>
        <taxon>Actinomycetes</taxon>
        <taxon>Mycobacteriales</taxon>
        <taxon>Mycobacteriaceae</taxon>
        <taxon>Mycolicibacterium</taxon>
    </lineage>
</organism>
<accession>A0A7I7QXN6</accession>
<dbReference type="SUPFAM" id="SSF51419">
    <property type="entry name" value="PLP-binding barrel"/>
    <property type="match status" value="1"/>
</dbReference>
<dbReference type="Proteomes" id="UP000467193">
    <property type="component" value="Chromosome"/>
</dbReference>
<sequence length="221" mass="23756">MHTALVTNDSPPLLDSIRVVRGVITGAGCGVPAAALVDAAVTRWVREHGLTVTVDADDHLARVLSRGIRPNQLVFRCGPVTDSIRRAVNLGLTRFVVDTSQHIASLSRCAQRTRYLYLDARSPLVLGDRRLRVIGLHADVDASQGAVEWSAEAERLLCRAALLKTCGSPVRRIVLRGGSSEPWLTGGAEQLTVIAAAVDDALREGCERWQVSRPAVTLVAA</sequence>
<name>A0A7I7QXN6_9MYCO</name>
<dbReference type="Gene3D" id="3.20.20.10">
    <property type="entry name" value="Alanine racemase"/>
    <property type="match status" value="1"/>
</dbReference>
<evidence type="ECO:0000313" key="2">
    <source>
        <dbReference type="Proteomes" id="UP000467193"/>
    </source>
</evidence>
<evidence type="ECO:0000313" key="1">
    <source>
        <dbReference type="EMBL" id="BBY31143.1"/>
    </source>
</evidence>
<protein>
    <recommendedName>
        <fullName evidence="3">LysA protein</fullName>
    </recommendedName>
</protein>
<dbReference type="RefSeq" id="WP_163800679.1">
    <property type="nucleotide sequence ID" value="NZ_AP022588.1"/>
</dbReference>
<gene>
    <name evidence="1" type="ORF">MSEDJ_52390</name>
</gene>
<dbReference type="KEGG" id="msei:MSEDJ_52390"/>
<dbReference type="AlphaFoldDB" id="A0A7I7QXN6"/>
<dbReference type="EMBL" id="AP022588">
    <property type="protein sequence ID" value="BBY31143.1"/>
    <property type="molecule type" value="Genomic_DNA"/>
</dbReference>
<proteinExistence type="predicted"/>